<gene>
    <name evidence="3" type="ORF">PAC_14266</name>
</gene>
<feature type="compositionally biased region" description="Basic and acidic residues" evidence="1">
    <location>
        <begin position="138"/>
        <end position="157"/>
    </location>
</feature>
<accession>A0A1L7XH77</accession>
<feature type="region of interest" description="Disordered" evidence="1">
    <location>
        <begin position="191"/>
        <end position="327"/>
    </location>
</feature>
<feature type="region of interest" description="Disordered" evidence="1">
    <location>
        <begin position="113"/>
        <end position="168"/>
    </location>
</feature>
<sequence>MSFGAMEQSRLSLNDIHFGVDIALLIATIPLIYFLLHQIIDSIPSVLKTLKFFKKPELLIAMSKRQDKVQELEKRVDVMGMALRAVEGERDMYKTRSGVTATVLKYVARRKNVQKEKEQPEHAGSFPPEIEQPQEARPIQEHRKDTHSARCNEKTDPNSDNQEYPWFPWRDQQEMAKVVTFVRVGKPRIVDTKMPSNDAMDGVVESHESHDIPATQEQRNPGEPREPQEAPEAQAQQPPTPQNVPEREGNQVSQEYEELETPEAKTRRAHRGKRGGRRHKRGKRADEGGKSDQIGDKQEREDTEQSEDSDEGEWEVVDALAKDMKNL</sequence>
<organism evidence="3 4">
    <name type="scientific">Phialocephala subalpina</name>
    <dbReference type="NCBI Taxonomy" id="576137"/>
    <lineage>
        <taxon>Eukaryota</taxon>
        <taxon>Fungi</taxon>
        <taxon>Dikarya</taxon>
        <taxon>Ascomycota</taxon>
        <taxon>Pezizomycotina</taxon>
        <taxon>Leotiomycetes</taxon>
        <taxon>Helotiales</taxon>
        <taxon>Mollisiaceae</taxon>
        <taxon>Phialocephala</taxon>
        <taxon>Phialocephala fortinii species complex</taxon>
    </lineage>
</organism>
<evidence type="ECO:0000313" key="3">
    <source>
        <dbReference type="EMBL" id="CZR64368.1"/>
    </source>
</evidence>
<protein>
    <submittedName>
        <fullName evidence="3">Uncharacterized protein</fullName>
    </submittedName>
</protein>
<proteinExistence type="predicted"/>
<dbReference type="Proteomes" id="UP000184330">
    <property type="component" value="Unassembled WGS sequence"/>
</dbReference>
<keyword evidence="4" id="KW-1185">Reference proteome</keyword>
<dbReference type="OrthoDB" id="10679384at2759"/>
<feature type="compositionally biased region" description="Basic residues" evidence="1">
    <location>
        <begin position="267"/>
        <end position="283"/>
    </location>
</feature>
<feature type="compositionally biased region" description="Basic and acidic residues" evidence="1">
    <location>
        <begin position="284"/>
        <end position="300"/>
    </location>
</feature>
<name>A0A1L7XH77_9HELO</name>
<evidence type="ECO:0000256" key="2">
    <source>
        <dbReference type="SAM" id="Phobius"/>
    </source>
</evidence>
<evidence type="ECO:0000313" key="4">
    <source>
        <dbReference type="Proteomes" id="UP000184330"/>
    </source>
</evidence>
<keyword evidence="2" id="KW-0812">Transmembrane</keyword>
<keyword evidence="2" id="KW-1133">Transmembrane helix</keyword>
<evidence type="ECO:0000256" key="1">
    <source>
        <dbReference type="SAM" id="MobiDB-lite"/>
    </source>
</evidence>
<dbReference type="AlphaFoldDB" id="A0A1L7XH77"/>
<feature type="transmembrane region" description="Helical" evidence="2">
    <location>
        <begin position="16"/>
        <end position="36"/>
    </location>
</feature>
<reference evidence="3 4" key="1">
    <citation type="submission" date="2016-03" db="EMBL/GenBank/DDBJ databases">
        <authorList>
            <person name="Ploux O."/>
        </authorList>
    </citation>
    <scope>NUCLEOTIDE SEQUENCE [LARGE SCALE GENOMIC DNA]</scope>
    <source>
        <strain evidence="3 4">UAMH 11012</strain>
    </source>
</reference>
<feature type="compositionally biased region" description="Acidic residues" evidence="1">
    <location>
        <begin position="301"/>
        <end position="316"/>
    </location>
</feature>
<dbReference type="EMBL" id="FJOG01000026">
    <property type="protein sequence ID" value="CZR64368.1"/>
    <property type="molecule type" value="Genomic_DNA"/>
</dbReference>
<keyword evidence="2" id="KW-0472">Membrane</keyword>